<proteinExistence type="predicted"/>
<feature type="non-terminal residue" evidence="1">
    <location>
        <position position="1"/>
    </location>
</feature>
<evidence type="ECO:0000313" key="2">
    <source>
        <dbReference type="Proteomes" id="UP000824035"/>
    </source>
</evidence>
<dbReference type="Pfam" id="PF19595">
    <property type="entry name" value="DUF6100"/>
    <property type="match status" value="1"/>
</dbReference>
<evidence type="ECO:0000313" key="1">
    <source>
        <dbReference type="EMBL" id="HIZ30176.1"/>
    </source>
</evidence>
<organism evidence="1 2">
    <name type="scientific">Candidatus Allofournierella merdipullorum</name>
    <dbReference type="NCBI Taxonomy" id="2838595"/>
    <lineage>
        <taxon>Bacteria</taxon>
        <taxon>Bacillati</taxon>
        <taxon>Bacillota</taxon>
        <taxon>Clostridia</taxon>
        <taxon>Eubacteriales</taxon>
        <taxon>Oscillospiraceae</taxon>
        <taxon>Allofournierella</taxon>
    </lineage>
</organism>
<comment type="caution">
    <text evidence="1">The sequence shown here is derived from an EMBL/GenBank/DDBJ whole genome shotgun (WGS) entry which is preliminary data.</text>
</comment>
<dbReference type="EMBL" id="DXBV01000026">
    <property type="protein sequence ID" value="HIZ30176.1"/>
    <property type="molecule type" value="Genomic_DNA"/>
</dbReference>
<gene>
    <name evidence="1" type="ORF">H9813_02935</name>
</gene>
<dbReference type="Proteomes" id="UP000824035">
    <property type="component" value="Unassembled WGS sequence"/>
</dbReference>
<sequence>PLYFALEQYAKENTLPHYRECVVCFAQVYDQALPTRRVRDYDNLEEKQILDLLSSFVMADDTGLLCDAYNTAELGEQDCTMIFVMEKHRFPGWLAEHKSSLKSISDF</sequence>
<reference evidence="1" key="2">
    <citation type="submission" date="2021-04" db="EMBL/GenBank/DDBJ databases">
        <authorList>
            <person name="Gilroy R."/>
        </authorList>
    </citation>
    <scope>NUCLEOTIDE SEQUENCE</scope>
    <source>
        <strain evidence="1">ChiGjej4B4-18154</strain>
    </source>
</reference>
<accession>A0A9D2E3M4</accession>
<name>A0A9D2E3M4_9FIRM</name>
<dbReference type="AlphaFoldDB" id="A0A9D2E3M4"/>
<protein>
    <submittedName>
        <fullName evidence="1">Uncharacterized protein</fullName>
    </submittedName>
</protein>
<reference evidence="1" key="1">
    <citation type="journal article" date="2021" name="PeerJ">
        <title>Extensive microbial diversity within the chicken gut microbiome revealed by metagenomics and culture.</title>
        <authorList>
            <person name="Gilroy R."/>
            <person name="Ravi A."/>
            <person name="Getino M."/>
            <person name="Pursley I."/>
            <person name="Horton D.L."/>
            <person name="Alikhan N.F."/>
            <person name="Baker D."/>
            <person name="Gharbi K."/>
            <person name="Hall N."/>
            <person name="Watson M."/>
            <person name="Adriaenssens E.M."/>
            <person name="Foster-Nyarko E."/>
            <person name="Jarju S."/>
            <person name="Secka A."/>
            <person name="Antonio M."/>
            <person name="Oren A."/>
            <person name="Chaudhuri R.R."/>
            <person name="La Ragione R."/>
            <person name="Hildebrand F."/>
            <person name="Pallen M.J."/>
        </authorList>
    </citation>
    <scope>NUCLEOTIDE SEQUENCE</scope>
    <source>
        <strain evidence="1">ChiGjej4B4-18154</strain>
    </source>
</reference>
<dbReference type="InterPro" id="IPR046082">
    <property type="entry name" value="DUF6100"/>
</dbReference>